<evidence type="ECO:0000313" key="2">
    <source>
        <dbReference type="EMBL" id="CAA7397229.1"/>
    </source>
</evidence>
<dbReference type="AlphaFoldDB" id="A0A7I8IST0"/>
<organism evidence="1">
    <name type="scientific">Spirodela intermedia</name>
    <name type="common">Intermediate duckweed</name>
    <dbReference type="NCBI Taxonomy" id="51605"/>
    <lineage>
        <taxon>Eukaryota</taxon>
        <taxon>Viridiplantae</taxon>
        <taxon>Streptophyta</taxon>
        <taxon>Embryophyta</taxon>
        <taxon>Tracheophyta</taxon>
        <taxon>Spermatophyta</taxon>
        <taxon>Magnoliopsida</taxon>
        <taxon>Liliopsida</taxon>
        <taxon>Araceae</taxon>
        <taxon>Lemnoideae</taxon>
        <taxon>Spirodela</taxon>
    </lineage>
</organism>
<keyword evidence="3" id="KW-1185">Reference proteome</keyword>
<gene>
    <name evidence="1" type="ORF">SI7747_06007274</name>
    <name evidence="2" type="ORF">SI8410_06007894</name>
</gene>
<accession>A0A7I8IST0</accession>
<evidence type="ECO:0000313" key="1">
    <source>
        <dbReference type="EMBL" id="CAA2621160.1"/>
    </source>
</evidence>
<dbReference type="OrthoDB" id="800482at2759"/>
<dbReference type="EMBL" id="LR746269">
    <property type="protein sequence ID" value="CAA7397229.1"/>
    <property type="molecule type" value="Genomic_DNA"/>
</dbReference>
<evidence type="ECO:0000313" key="3">
    <source>
        <dbReference type="Proteomes" id="UP000663760"/>
    </source>
</evidence>
<dbReference type="Proteomes" id="UP000663760">
    <property type="component" value="Chromosome 6"/>
</dbReference>
<dbReference type="EMBL" id="LR743593">
    <property type="protein sequence ID" value="CAA2621160.1"/>
    <property type="molecule type" value="Genomic_DNA"/>
</dbReference>
<name>A0A7I8IST0_SPIIN</name>
<sequence>MPAGGSCCNRLKSLINLFLAGVDILTRLREQRKLC</sequence>
<proteinExistence type="predicted"/>
<reference evidence="1" key="1">
    <citation type="submission" date="2019-12" db="EMBL/GenBank/DDBJ databases">
        <authorList>
            <person name="Scholz U."/>
            <person name="Mascher M."/>
            <person name="Fiebig A."/>
        </authorList>
    </citation>
    <scope>NUCLEOTIDE SEQUENCE</scope>
</reference>
<protein>
    <submittedName>
        <fullName evidence="1">Uncharacterized protein</fullName>
    </submittedName>
</protein>